<name>A0A1B8HCZ8_9GAMM</name>
<accession>A0A1B8HCZ8</accession>
<dbReference type="EMBL" id="LZEX01000014">
    <property type="protein sequence ID" value="OBU06947.1"/>
    <property type="molecule type" value="Genomic_DNA"/>
</dbReference>
<comment type="caution">
    <text evidence="1">The sequence shown here is derived from an EMBL/GenBank/DDBJ whole genome shotgun (WGS) entry which is preliminary data.</text>
</comment>
<gene>
    <name evidence="1" type="ORF">AYY17_19610</name>
</gene>
<evidence type="ECO:0000313" key="2">
    <source>
        <dbReference type="Proteomes" id="UP000092247"/>
    </source>
</evidence>
<evidence type="ECO:0000313" key="1">
    <source>
        <dbReference type="EMBL" id="OBU06947.1"/>
    </source>
</evidence>
<reference evidence="1 2" key="1">
    <citation type="submission" date="2016-06" db="EMBL/GenBank/DDBJ databases">
        <authorList>
            <person name="Kjaerup R.B."/>
            <person name="Dalgaard T.S."/>
            <person name="Juul-Madsen H.R."/>
        </authorList>
    </citation>
    <scope>NUCLEOTIDE SEQUENCE [LARGE SCALE GENOMIC DNA]</scope>
    <source>
        <strain evidence="1 2">GCSL-Mp3</strain>
    </source>
</reference>
<dbReference type="Proteomes" id="UP000092247">
    <property type="component" value="Unassembled WGS sequence"/>
</dbReference>
<protein>
    <submittedName>
        <fullName evidence="1">Uncharacterized protein</fullName>
    </submittedName>
</protein>
<sequence>MVPGKLGYLSTFGTTCVATATRKGFTNEVIKMNTAMNFALAVLALTVCSPAISNETEKVNFHVPRSVSDQDPTGVKKLRMKYKQFYVSYLGNGDKQELKQPVYFEGAYRYSLIRSFDGNNTVLYLGGSKHVLSGKSGALTPMVAGKKLVALRDSDNTVLVCQEQVLRLKFSKCWEVAHSDQPLAVIPDEEE</sequence>
<dbReference type="AlphaFoldDB" id="A0A1B8HCZ8"/>
<organism evidence="1 2">
    <name type="scientific">Morganella psychrotolerans</name>
    <dbReference type="NCBI Taxonomy" id="368603"/>
    <lineage>
        <taxon>Bacteria</taxon>
        <taxon>Pseudomonadati</taxon>
        <taxon>Pseudomonadota</taxon>
        <taxon>Gammaproteobacteria</taxon>
        <taxon>Enterobacterales</taxon>
        <taxon>Morganellaceae</taxon>
        <taxon>Morganella</taxon>
    </lineage>
</organism>
<proteinExistence type="predicted"/>